<dbReference type="EMBL" id="CP093348">
    <property type="protein sequence ID" value="WOH04781.1"/>
    <property type="molecule type" value="Genomic_DNA"/>
</dbReference>
<proteinExistence type="predicted"/>
<dbReference type="Pfam" id="PF00646">
    <property type="entry name" value="F-box"/>
    <property type="match status" value="1"/>
</dbReference>
<organism evidence="3 4">
    <name type="scientific">Daucus carota subsp. sativus</name>
    <name type="common">Carrot</name>
    <dbReference type="NCBI Taxonomy" id="79200"/>
    <lineage>
        <taxon>Eukaryota</taxon>
        <taxon>Viridiplantae</taxon>
        <taxon>Streptophyta</taxon>
        <taxon>Embryophyta</taxon>
        <taxon>Tracheophyta</taxon>
        <taxon>Spermatophyta</taxon>
        <taxon>Magnoliopsida</taxon>
        <taxon>eudicotyledons</taxon>
        <taxon>Gunneridae</taxon>
        <taxon>Pentapetalae</taxon>
        <taxon>asterids</taxon>
        <taxon>campanulids</taxon>
        <taxon>Apiales</taxon>
        <taxon>Apiaceae</taxon>
        <taxon>Apioideae</taxon>
        <taxon>Scandiceae</taxon>
        <taxon>Daucinae</taxon>
        <taxon>Daucus</taxon>
        <taxon>Daucus sect. Daucus</taxon>
    </lineage>
</organism>
<reference evidence="3" key="1">
    <citation type="journal article" date="2016" name="Nat. Genet.">
        <title>A high-quality carrot genome assembly provides new insights into carotenoid accumulation and asterid genome evolution.</title>
        <authorList>
            <person name="Iorizzo M."/>
            <person name="Ellison S."/>
            <person name="Senalik D."/>
            <person name="Zeng P."/>
            <person name="Satapoomin P."/>
            <person name="Huang J."/>
            <person name="Bowman M."/>
            <person name="Iovene M."/>
            <person name="Sanseverino W."/>
            <person name="Cavagnaro P."/>
            <person name="Yildiz M."/>
            <person name="Macko-Podgorni A."/>
            <person name="Moranska E."/>
            <person name="Grzebelus E."/>
            <person name="Grzebelus D."/>
            <person name="Ashrafi H."/>
            <person name="Zheng Z."/>
            <person name="Cheng S."/>
            <person name="Spooner D."/>
            <person name="Van Deynze A."/>
            <person name="Simon P."/>
        </authorList>
    </citation>
    <scope>NUCLEOTIDE SEQUENCE</scope>
    <source>
        <tissue evidence="3">Leaf</tissue>
    </source>
</reference>
<name>A0AAF0XAM7_DAUCS</name>
<evidence type="ECO:0000313" key="3">
    <source>
        <dbReference type="EMBL" id="WOH04781.1"/>
    </source>
</evidence>
<dbReference type="PANTHER" id="PTHR35546">
    <property type="entry name" value="F-BOX PROTEIN INTERACTION DOMAIN PROTEIN-RELATED"/>
    <property type="match status" value="1"/>
</dbReference>
<feature type="domain" description="F-box associated beta-propeller type 1" evidence="2">
    <location>
        <begin position="104"/>
        <end position="314"/>
    </location>
</feature>
<dbReference type="SUPFAM" id="SSF81383">
    <property type="entry name" value="F-box domain"/>
    <property type="match status" value="1"/>
</dbReference>
<accession>A0AAF0XAM7</accession>
<dbReference type="Gene3D" id="1.20.1280.50">
    <property type="match status" value="1"/>
</dbReference>
<sequence>MAHQTSIDSLPRDLCCAEILTRLDPESLYTCKLVSKSWYDLITNRSFTQLYSEKRPKVTAFFFRSSDMYPEKLQYVPVYPNQEYISDPPSCLGFLDSPAILQSSCNGLLLWLVGNSQLIVSNPLTSKFLPILWTFDFIGIFAYGLAFDPLVSDHFKFVVFVEETKGCFKSKAFSSEGLIWSDGVETEVLVNHALPYSGSRGVYLNGVLYWELRDHSLLAYDVDNDTDCVIELPPLKKKTKVLGFTEAGCLGVSKGKLLYCRLVGTVIHVWQTKQMPLERSGHWATKHKINLCDVMRVYPEMKFQYSQALTFLNDCHGILLSIRHGVIELRFGDNAVQNMYKACRCVSRKNMDAEGYIQPSMFFPFMQSLALFNI</sequence>
<protein>
    <recommendedName>
        <fullName evidence="5">F-box domain-containing protein</fullName>
    </recommendedName>
</protein>
<dbReference type="Proteomes" id="UP000077755">
    <property type="component" value="Chromosome 6"/>
</dbReference>
<dbReference type="AlphaFoldDB" id="A0AAF0XAM7"/>
<evidence type="ECO:0000259" key="1">
    <source>
        <dbReference type="Pfam" id="PF00646"/>
    </source>
</evidence>
<evidence type="ECO:0000313" key="4">
    <source>
        <dbReference type="Proteomes" id="UP000077755"/>
    </source>
</evidence>
<dbReference type="PANTHER" id="PTHR35546:SF130">
    <property type="entry name" value="EXPRESSED PROTEIN"/>
    <property type="match status" value="1"/>
</dbReference>
<evidence type="ECO:0000259" key="2">
    <source>
        <dbReference type="Pfam" id="PF07734"/>
    </source>
</evidence>
<evidence type="ECO:0008006" key="5">
    <source>
        <dbReference type="Google" id="ProtNLM"/>
    </source>
</evidence>
<dbReference type="Pfam" id="PF07734">
    <property type="entry name" value="FBA_1"/>
    <property type="match status" value="1"/>
</dbReference>
<dbReference type="InterPro" id="IPR055290">
    <property type="entry name" value="At3g26010-like"/>
</dbReference>
<dbReference type="InterPro" id="IPR036047">
    <property type="entry name" value="F-box-like_dom_sf"/>
</dbReference>
<gene>
    <name evidence="3" type="ORF">DCAR_0624193</name>
</gene>
<dbReference type="InterPro" id="IPR006527">
    <property type="entry name" value="F-box-assoc_dom_typ1"/>
</dbReference>
<dbReference type="InterPro" id="IPR001810">
    <property type="entry name" value="F-box_dom"/>
</dbReference>
<feature type="domain" description="F-box" evidence="1">
    <location>
        <begin position="8"/>
        <end position="48"/>
    </location>
</feature>
<reference evidence="3" key="2">
    <citation type="submission" date="2022-03" db="EMBL/GenBank/DDBJ databases">
        <title>Draft title - Genomic analysis of global carrot germplasm unveils the trajectory of domestication and the origin of high carotenoid orange carrot.</title>
        <authorList>
            <person name="Iorizzo M."/>
            <person name="Ellison S."/>
            <person name="Senalik D."/>
            <person name="Macko-Podgorni A."/>
            <person name="Grzebelus D."/>
            <person name="Bostan H."/>
            <person name="Rolling W."/>
            <person name="Curaba J."/>
            <person name="Simon P."/>
        </authorList>
    </citation>
    <scope>NUCLEOTIDE SEQUENCE</scope>
    <source>
        <tissue evidence="3">Leaf</tissue>
    </source>
</reference>
<keyword evidence="4" id="KW-1185">Reference proteome</keyword>